<dbReference type="STRING" id="1618550.UT39_C0001G0020"/>
<sequence length="338" mass="36646">MRKEVLFAIFFGLFIGLIFAFGIFRVNSAMKSKDSVANPDTNNADTSSSKTNDLKTLTLLKPADNSAVASDIIQVSGITHAQSYIVTTGGTSDTVQKSKIDGSFEFDYEIDPSVNYLNITSVTADNQRVSTSLEVAYSSEIANPNKDQEVNDTKDSADQKLEATQNRIEFFQGTVTDLTESGVQLKDKNGDIEQVSYSVASTSFAKFGVKTSKISAVDIAIGDFILAMGHIKANSLLEAVRIVVTQPQTPLEVKIFYGTVIEKNKADFGIDEKDSGKVSLNINNNTNTYTGDVSVPTKSRYTNVSEGDTVIGTYTTEKDVNSARKIYILPSPTPTPES</sequence>
<name>A0A0G0QNJ8_9BACT</name>
<keyword evidence="1" id="KW-0472">Membrane</keyword>
<dbReference type="AlphaFoldDB" id="A0A0G0QNJ8"/>
<keyword evidence="1" id="KW-1133">Transmembrane helix</keyword>
<evidence type="ECO:0000256" key="1">
    <source>
        <dbReference type="SAM" id="Phobius"/>
    </source>
</evidence>
<evidence type="ECO:0008006" key="4">
    <source>
        <dbReference type="Google" id="ProtNLM"/>
    </source>
</evidence>
<accession>A0A0G0QNJ8</accession>
<dbReference type="EMBL" id="LBWP01000001">
    <property type="protein sequence ID" value="KKR11965.1"/>
    <property type="molecule type" value="Genomic_DNA"/>
</dbReference>
<feature type="transmembrane region" description="Helical" evidence="1">
    <location>
        <begin position="6"/>
        <end position="24"/>
    </location>
</feature>
<keyword evidence="1" id="KW-0812">Transmembrane</keyword>
<dbReference type="InterPro" id="IPR013783">
    <property type="entry name" value="Ig-like_fold"/>
</dbReference>
<gene>
    <name evidence="2" type="ORF">UT39_C0001G0020</name>
</gene>
<comment type="caution">
    <text evidence="2">The sequence shown here is derived from an EMBL/GenBank/DDBJ whole genome shotgun (WGS) entry which is preliminary data.</text>
</comment>
<reference evidence="2 3" key="1">
    <citation type="journal article" date="2015" name="Nature">
        <title>rRNA introns, odd ribosomes, and small enigmatic genomes across a large radiation of phyla.</title>
        <authorList>
            <person name="Brown C.T."/>
            <person name="Hug L.A."/>
            <person name="Thomas B.C."/>
            <person name="Sharon I."/>
            <person name="Castelle C.J."/>
            <person name="Singh A."/>
            <person name="Wilkins M.J."/>
            <person name="Williams K.H."/>
            <person name="Banfield J.F."/>
        </authorList>
    </citation>
    <scope>NUCLEOTIDE SEQUENCE [LARGE SCALE GENOMIC DNA]</scope>
</reference>
<evidence type="ECO:0000313" key="2">
    <source>
        <dbReference type="EMBL" id="KKR11965.1"/>
    </source>
</evidence>
<organism evidence="2 3">
    <name type="scientific">Candidatus Woesebacteria bacterium GW2011_GWA1_39_21</name>
    <dbReference type="NCBI Taxonomy" id="1618550"/>
    <lineage>
        <taxon>Bacteria</taxon>
        <taxon>Candidatus Woeseibacteriota</taxon>
    </lineage>
</organism>
<evidence type="ECO:0000313" key="3">
    <source>
        <dbReference type="Proteomes" id="UP000034246"/>
    </source>
</evidence>
<protein>
    <recommendedName>
        <fullName evidence="4">DUF5666 domain-containing protein</fullName>
    </recommendedName>
</protein>
<dbReference type="Gene3D" id="2.60.40.10">
    <property type="entry name" value="Immunoglobulins"/>
    <property type="match status" value="1"/>
</dbReference>
<dbReference type="Proteomes" id="UP000034246">
    <property type="component" value="Unassembled WGS sequence"/>
</dbReference>
<proteinExistence type="predicted"/>